<proteinExistence type="inferred from homology"/>
<evidence type="ECO:0000313" key="3">
    <source>
        <dbReference type="EMBL" id="NDV33055.1"/>
    </source>
</evidence>
<dbReference type="AlphaFoldDB" id="A0A6B2L7Y4"/>
<dbReference type="PANTHER" id="PTHR33099:SF11">
    <property type="entry name" value="FE2OG DIOXYGENASE DOMAIN-CONTAINING PROTEIN"/>
    <property type="match status" value="1"/>
</dbReference>
<feature type="domain" description="Fe2OG dioxygenase" evidence="2">
    <location>
        <begin position="86"/>
        <end position="177"/>
    </location>
</feature>
<evidence type="ECO:0000256" key="1">
    <source>
        <dbReference type="RuleBase" id="RU003682"/>
    </source>
</evidence>
<keyword evidence="1" id="KW-0560">Oxidoreductase</keyword>
<name>A0A6B2L7Y4_9EUKA</name>
<comment type="similarity">
    <text evidence="1">Belongs to the iron/ascorbate-dependent oxidoreductase family.</text>
</comment>
<dbReference type="PANTHER" id="PTHR33099">
    <property type="entry name" value="FE2OG DIOXYGENASE DOMAIN-CONTAINING PROTEIN"/>
    <property type="match status" value="1"/>
</dbReference>
<dbReference type="GO" id="GO:0016491">
    <property type="term" value="F:oxidoreductase activity"/>
    <property type="evidence" value="ECO:0007669"/>
    <property type="project" value="UniProtKB-KW"/>
</dbReference>
<keyword evidence="1" id="KW-0479">Metal-binding</keyword>
<dbReference type="Gene3D" id="2.60.120.620">
    <property type="entry name" value="q2cbj1_9rhob like domain"/>
    <property type="match status" value="1"/>
</dbReference>
<dbReference type="GO" id="GO:0046872">
    <property type="term" value="F:metal ion binding"/>
    <property type="evidence" value="ECO:0007669"/>
    <property type="project" value="UniProtKB-KW"/>
</dbReference>
<dbReference type="InterPro" id="IPR005123">
    <property type="entry name" value="Oxoglu/Fe-dep_dioxygenase_dom"/>
</dbReference>
<organism evidence="3">
    <name type="scientific">Arcella intermedia</name>
    <dbReference type="NCBI Taxonomy" id="1963864"/>
    <lineage>
        <taxon>Eukaryota</taxon>
        <taxon>Amoebozoa</taxon>
        <taxon>Tubulinea</taxon>
        <taxon>Elardia</taxon>
        <taxon>Arcellinida</taxon>
        <taxon>Sphaerothecina</taxon>
        <taxon>Arcellidae</taxon>
        <taxon>Arcella</taxon>
    </lineage>
</organism>
<keyword evidence="1" id="KW-0408">Iron</keyword>
<protein>
    <recommendedName>
        <fullName evidence="2">Fe2OG dioxygenase domain-containing protein</fullName>
    </recommendedName>
</protein>
<sequence>MVELGPLNNLNVEKLLEYAEPSPFGRGTETIYDENVRSAKEIKATLLGVKSNGVEEIDKLVDMEHIQQSAIGFFMGSYSVDLLQCNIEFTKLNIYGPGDFFLKHKDTPHSKSHVGTLVVVLPSKYEGGEFVIYDRFGEESVVETDKENCVMMFTDVDHEVRKVRSGHRITLTANIEFSKRDERDDCLDACTIFDSESRSKGHVSEGVGSLCEESLKLVKKEKEFGVLLYHEYMNGLSKEHLKGIDKDIYSYFESKGYFLELSSVICNTTYDVVDGEQSFTYHQVPTGLVNLGEEISIPEKDKKFDEKKLIVFTTGAHKQIFHITGAERTGNEGLEEENFYYNTALIIKKTMRKI</sequence>
<evidence type="ECO:0000259" key="2">
    <source>
        <dbReference type="PROSITE" id="PS51471"/>
    </source>
</evidence>
<dbReference type="PROSITE" id="PS51471">
    <property type="entry name" value="FE2OG_OXY"/>
    <property type="match status" value="1"/>
</dbReference>
<dbReference type="EMBL" id="GIBP01004086">
    <property type="protein sequence ID" value="NDV33055.1"/>
    <property type="molecule type" value="Transcribed_RNA"/>
</dbReference>
<dbReference type="InterPro" id="IPR044862">
    <property type="entry name" value="Pro_4_hyd_alph_FE2OG_OXY"/>
</dbReference>
<reference evidence="3" key="1">
    <citation type="journal article" date="2020" name="J. Eukaryot. Microbiol.">
        <title>De novo Sequencing, Assembly and Annotation of the Transcriptome for the Free-Living Testate Amoeba Arcella intermedia.</title>
        <authorList>
            <person name="Ribeiro G.M."/>
            <person name="Porfirio-Sousa A.L."/>
            <person name="Maurer-Alcala X.X."/>
            <person name="Katz L.A."/>
            <person name="Lahr D.J.G."/>
        </authorList>
    </citation>
    <scope>NUCLEOTIDE SEQUENCE</scope>
</reference>
<accession>A0A6B2L7Y4</accession>
<dbReference type="Pfam" id="PF13640">
    <property type="entry name" value="2OG-FeII_Oxy_3"/>
    <property type="match status" value="1"/>
</dbReference>